<feature type="transmembrane region" description="Helical" evidence="1">
    <location>
        <begin position="104"/>
        <end position="121"/>
    </location>
</feature>
<feature type="transmembrane region" description="Helical" evidence="1">
    <location>
        <begin position="270"/>
        <end position="290"/>
    </location>
</feature>
<feature type="transmembrane region" description="Helical" evidence="1">
    <location>
        <begin position="150"/>
        <end position="168"/>
    </location>
</feature>
<evidence type="ECO:0000256" key="1">
    <source>
        <dbReference type="SAM" id="Phobius"/>
    </source>
</evidence>
<sequence length="465" mass="48866">MELHLVPLHWVYLAFIVLILGVLIKRRDTTLVCVVGIFALGLIATDSLSGSVSGIFNSFIYATQELIGTIFIISIIVAMSRILIRTGINEMMVAPLTRFMRTPALAFWGIGLIMMVTSWFFWPSPGVALIGAVLLPVAVRVGLPALGAAMAMNLFGHGIALSGDYIIQGAPKLTADAAGLPVASVMEASVPLVIVMGVVTTVTAFWMMRSDMKKGKWRDGLVAGHSPVASTDEERIALPLRWKQTLAVLIPLLFIVDVVGMFMLDLQGGDATALVGGTAIFILLLVTMLAHRNKGLEQTTEYLIEGFQFGFRVFGPVIPIAAFFYLGDSAFTTLFGNVLPEGSQGIVNDLGVALANHVPLNQAVASVTLTVTGAITGLDGSGFSGISLAGSIAQLFASAIGSGAATLTALGQVAAIWVGGGTLIPWALIPAAAICGVSPFELARRNLKPVLIGLAATTIFAMFLV</sequence>
<feature type="transmembrane region" description="Helical" evidence="1">
    <location>
        <begin position="447"/>
        <end position="464"/>
    </location>
</feature>
<feature type="transmembrane region" description="Helical" evidence="1">
    <location>
        <begin position="31"/>
        <end position="60"/>
    </location>
</feature>
<feature type="transmembrane region" description="Helical" evidence="1">
    <location>
        <begin position="188"/>
        <end position="208"/>
    </location>
</feature>
<dbReference type="KEGG" id="prz:GZH47_04305"/>
<feature type="transmembrane region" description="Helical" evidence="1">
    <location>
        <begin position="127"/>
        <end position="143"/>
    </location>
</feature>
<keyword evidence="3" id="KW-1185">Reference proteome</keyword>
<dbReference type="AlphaFoldDB" id="A0A6C0NVG5"/>
<feature type="transmembrane region" description="Helical" evidence="1">
    <location>
        <begin position="423"/>
        <end position="440"/>
    </location>
</feature>
<proteinExistence type="predicted"/>
<keyword evidence="1" id="KW-1133">Transmembrane helix</keyword>
<evidence type="ECO:0000313" key="3">
    <source>
        <dbReference type="Proteomes" id="UP000479114"/>
    </source>
</evidence>
<dbReference type="EMBL" id="CP048286">
    <property type="protein sequence ID" value="QHW30138.1"/>
    <property type="molecule type" value="Genomic_DNA"/>
</dbReference>
<evidence type="ECO:0000313" key="2">
    <source>
        <dbReference type="EMBL" id="QHW30138.1"/>
    </source>
</evidence>
<dbReference type="RefSeq" id="WP_162638854.1">
    <property type="nucleotide sequence ID" value="NZ_CP048286.1"/>
</dbReference>
<organism evidence="2 3">
    <name type="scientific">Paenibacillus rhizovicinus</name>
    <dbReference type="NCBI Taxonomy" id="2704463"/>
    <lineage>
        <taxon>Bacteria</taxon>
        <taxon>Bacillati</taxon>
        <taxon>Bacillota</taxon>
        <taxon>Bacilli</taxon>
        <taxon>Bacillales</taxon>
        <taxon>Paenibacillaceae</taxon>
        <taxon>Paenibacillus</taxon>
    </lineage>
</organism>
<protein>
    <recommendedName>
        <fullName evidence="4">Transporter</fullName>
    </recommendedName>
</protein>
<feature type="transmembrane region" description="Helical" evidence="1">
    <location>
        <begin position="245"/>
        <end position="264"/>
    </location>
</feature>
<evidence type="ECO:0008006" key="4">
    <source>
        <dbReference type="Google" id="ProtNLM"/>
    </source>
</evidence>
<feature type="transmembrane region" description="Helical" evidence="1">
    <location>
        <begin position="302"/>
        <end position="326"/>
    </location>
</feature>
<accession>A0A6C0NVG5</accession>
<keyword evidence="1" id="KW-0472">Membrane</keyword>
<gene>
    <name evidence="2" type="ORF">GZH47_04305</name>
</gene>
<keyword evidence="1" id="KW-0812">Transmembrane</keyword>
<dbReference type="Proteomes" id="UP000479114">
    <property type="component" value="Chromosome"/>
</dbReference>
<feature type="transmembrane region" description="Helical" evidence="1">
    <location>
        <begin position="66"/>
        <end position="84"/>
    </location>
</feature>
<reference evidence="2 3" key="1">
    <citation type="submission" date="2020-02" db="EMBL/GenBank/DDBJ databases">
        <title>Paenibacillus sp. nov., isolated from rhizosphere soil of tomato.</title>
        <authorList>
            <person name="Weon H.-Y."/>
            <person name="Lee S.A."/>
        </authorList>
    </citation>
    <scope>NUCLEOTIDE SEQUENCE [LARGE SCALE GENOMIC DNA]</scope>
    <source>
        <strain evidence="2 3">14171R-81</strain>
    </source>
</reference>
<feature type="transmembrane region" description="Helical" evidence="1">
    <location>
        <begin position="6"/>
        <end position="24"/>
    </location>
</feature>
<name>A0A6C0NVG5_9BACL</name>